<reference evidence="9 10" key="1">
    <citation type="submission" date="2013-05" db="EMBL/GenBank/DDBJ databases">
        <title>The Genome Sequence of Actinomyces europaeus ACS-120-V-COL10B.</title>
        <authorList>
            <consortium name="The Broad Institute Genomics Platform"/>
            <person name="Earl A."/>
            <person name="Ward D."/>
            <person name="Feldgarden M."/>
            <person name="Gevers D."/>
            <person name="Saerens B."/>
            <person name="Vaneechoutte M."/>
            <person name="Walker B."/>
            <person name="Young S."/>
            <person name="Zeng Q."/>
            <person name="Gargeya S."/>
            <person name="Fitzgerald M."/>
            <person name="Haas B."/>
            <person name="Abouelleil A."/>
            <person name="Allen A.W."/>
            <person name="Alvarado L."/>
            <person name="Arachchi H.M."/>
            <person name="Berlin A.M."/>
            <person name="Chapman S.B."/>
            <person name="Gainer-Dewar J."/>
            <person name="Goldberg J."/>
            <person name="Griggs A."/>
            <person name="Gujja S."/>
            <person name="Hansen M."/>
            <person name="Howarth C."/>
            <person name="Imamovic A."/>
            <person name="Ireland A."/>
            <person name="Larimer J."/>
            <person name="McCowan C."/>
            <person name="Murphy C."/>
            <person name="Pearson M."/>
            <person name="Poon T.W."/>
            <person name="Priest M."/>
            <person name="Roberts A."/>
            <person name="Saif S."/>
            <person name="Shea T."/>
            <person name="Sisk P."/>
            <person name="Sykes S."/>
            <person name="Wortman J."/>
            <person name="Nusbaum C."/>
            <person name="Birren B."/>
        </authorList>
    </citation>
    <scope>NUCLEOTIDE SEQUENCE [LARGE SCALE GENOMIC DNA]</scope>
    <source>
        <strain evidence="9 10">ACS-120-V-Col10b</strain>
    </source>
</reference>
<dbReference type="Proteomes" id="UP000014387">
    <property type="component" value="Unassembled WGS sequence"/>
</dbReference>
<dbReference type="Gene3D" id="3.90.1720.10">
    <property type="entry name" value="endopeptidase domain like (from Nostoc punctiforme)"/>
    <property type="match status" value="1"/>
</dbReference>
<dbReference type="OrthoDB" id="5177647at2"/>
<dbReference type="PANTHER" id="PTHR47053">
    <property type="entry name" value="MUREIN DD-ENDOPEPTIDASE MEPH-RELATED"/>
    <property type="match status" value="1"/>
</dbReference>
<evidence type="ECO:0000256" key="1">
    <source>
        <dbReference type="ARBA" id="ARBA00007074"/>
    </source>
</evidence>
<evidence type="ECO:0000313" key="10">
    <source>
        <dbReference type="Proteomes" id="UP000014387"/>
    </source>
</evidence>
<feature type="chain" id="PRO_5040752890" description="NlpC/P60 domain-containing protein" evidence="7">
    <location>
        <begin position="30"/>
        <end position="465"/>
    </location>
</feature>
<dbReference type="RefSeq" id="WP_016444234.1">
    <property type="nucleotide sequence ID" value="NZ_KE150266.1"/>
</dbReference>
<dbReference type="EMBL" id="AGWN01000001">
    <property type="protein sequence ID" value="EPD31123.1"/>
    <property type="molecule type" value="Genomic_DNA"/>
</dbReference>
<dbReference type="Gene3D" id="6.10.250.3150">
    <property type="match status" value="1"/>
</dbReference>
<dbReference type="InterPro" id="IPR038765">
    <property type="entry name" value="Papain-like_cys_pep_sf"/>
</dbReference>
<dbReference type="InterPro" id="IPR000064">
    <property type="entry name" value="NLP_P60_dom"/>
</dbReference>
<keyword evidence="7" id="KW-0732">Signal</keyword>
<dbReference type="PROSITE" id="PS51935">
    <property type="entry name" value="NLPC_P60"/>
    <property type="match status" value="1"/>
</dbReference>
<proteinExistence type="inferred from homology"/>
<dbReference type="PANTHER" id="PTHR47053:SF1">
    <property type="entry name" value="MUREIN DD-ENDOPEPTIDASE MEPH-RELATED"/>
    <property type="match status" value="1"/>
</dbReference>
<evidence type="ECO:0000256" key="5">
    <source>
        <dbReference type="SAM" id="Coils"/>
    </source>
</evidence>
<evidence type="ECO:0000256" key="6">
    <source>
        <dbReference type="SAM" id="MobiDB-lite"/>
    </source>
</evidence>
<keyword evidence="2" id="KW-0645">Protease</keyword>
<dbReference type="AlphaFoldDB" id="A0A9W5RES0"/>
<feature type="compositionally biased region" description="Basic and acidic residues" evidence="6">
    <location>
        <begin position="289"/>
        <end position="339"/>
    </location>
</feature>
<dbReference type="SUPFAM" id="SSF54001">
    <property type="entry name" value="Cysteine proteinases"/>
    <property type="match status" value="1"/>
</dbReference>
<evidence type="ECO:0000256" key="2">
    <source>
        <dbReference type="ARBA" id="ARBA00022670"/>
    </source>
</evidence>
<dbReference type="Pfam" id="PF00877">
    <property type="entry name" value="NLPC_P60"/>
    <property type="match status" value="1"/>
</dbReference>
<feature type="compositionally biased region" description="Basic and acidic residues" evidence="6">
    <location>
        <begin position="223"/>
        <end position="248"/>
    </location>
</feature>
<keyword evidence="10" id="KW-1185">Reference proteome</keyword>
<organism evidence="9 10">
    <name type="scientific">Gleimia europaea ACS-120-V-Col10b</name>
    <dbReference type="NCBI Taxonomy" id="883069"/>
    <lineage>
        <taxon>Bacteria</taxon>
        <taxon>Bacillati</taxon>
        <taxon>Actinomycetota</taxon>
        <taxon>Actinomycetes</taxon>
        <taxon>Actinomycetales</taxon>
        <taxon>Actinomycetaceae</taxon>
        <taxon>Gleimia</taxon>
    </lineage>
</organism>
<evidence type="ECO:0000313" key="9">
    <source>
        <dbReference type="EMBL" id="EPD31123.1"/>
    </source>
</evidence>
<evidence type="ECO:0000256" key="4">
    <source>
        <dbReference type="ARBA" id="ARBA00022807"/>
    </source>
</evidence>
<feature type="region of interest" description="Disordered" evidence="6">
    <location>
        <begin position="215"/>
        <end position="343"/>
    </location>
</feature>
<name>A0A9W5RES0_9ACTO</name>
<protein>
    <recommendedName>
        <fullName evidence="8">NlpC/P60 domain-containing protein</fullName>
    </recommendedName>
</protein>
<feature type="domain" description="NlpC/P60" evidence="8">
    <location>
        <begin position="345"/>
        <end position="465"/>
    </location>
</feature>
<evidence type="ECO:0000256" key="7">
    <source>
        <dbReference type="SAM" id="SignalP"/>
    </source>
</evidence>
<feature type="coiled-coil region" evidence="5">
    <location>
        <begin position="38"/>
        <end position="86"/>
    </location>
</feature>
<dbReference type="InterPro" id="IPR051202">
    <property type="entry name" value="Peptidase_C40"/>
</dbReference>
<feature type="signal peptide" evidence="7">
    <location>
        <begin position="1"/>
        <end position="29"/>
    </location>
</feature>
<dbReference type="GO" id="GO:0006508">
    <property type="term" value="P:proteolysis"/>
    <property type="evidence" value="ECO:0007669"/>
    <property type="project" value="UniProtKB-KW"/>
</dbReference>
<evidence type="ECO:0000256" key="3">
    <source>
        <dbReference type="ARBA" id="ARBA00022801"/>
    </source>
</evidence>
<sequence length="465" mass="50002">MSKYFGKGAVVALTVSASLVLAMPGLAVADDDYSGLSVAQLEVELAKVSAESAEANVRVQQVAEELAVAQSQLAQAQADAKAAKEAVASSWDKYQGERETLAALTQTTYRSGSGNAQRLAPFLARDGLADMERRGKIVDTVSQITDAKLQRVAAMHQVAKAMEDQAEATEMRVQEAQAEVEKRSQEIQAYAEGRQAALAQVQQRRDTLVAQLAQRRGTTVAEEQARQSEIERSQNARQEAASRARVERSQGLVNQAESARQAENANQNSARDQASANNARALEEAAAQRAREEAEARRRSEEQRRADEARAVEEARRQAEAAEEARRQAEAAEQARRQAEAAQARSGGSGVVAFAKARIGVPYLWGGTGAGGYDCSGLAMTAWASQGVSLPRTSQQQYWATQRVSINNLQPGDLVFYGPGGSAYGIYHVAIYAGGGMMVEATVPGDYVRLNPLRYGDLVPFGGRP</sequence>
<feature type="compositionally biased region" description="Polar residues" evidence="6">
    <location>
        <begin position="251"/>
        <end position="278"/>
    </location>
</feature>
<dbReference type="GO" id="GO:0008234">
    <property type="term" value="F:cysteine-type peptidase activity"/>
    <property type="evidence" value="ECO:0007669"/>
    <property type="project" value="UniProtKB-KW"/>
</dbReference>
<accession>A0A9W5RES0</accession>
<comment type="caution">
    <text evidence="9">The sequence shown here is derived from an EMBL/GenBank/DDBJ whole genome shotgun (WGS) entry which is preliminary data.</text>
</comment>
<comment type="similarity">
    <text evidence="1">Belongs to the peptidase C40 family.</text>
</comment>
<evidence type="ECO:0000259" key="8">
    <source>
        <dbReference type="PROSITE" id="PS51935"/>
    </source>
</evidence>
<gene>
    <name evidence="9" type="ORF">HMPREF9238_00883</name>
</gene>
<keyword evidence="3" id="KW-0378">Hydrolase</keyword>
<feature type="coiled-coil region" evidence="5">
    <location>
        <begin position="159"/>
        <end position="193"/>
    </location>
</feature>
<keyword evidence="5" id="KW-0175">Coiled coil</keyword>
<keyword evidence="4" id="KW-0788">Thiol protease</keyword>